<feature type="transmembrane region" description="Helical" evidence="5">
    <location>
        <begin position="382"/>
        <end position="403"/>
    </location>
</feature>
<keyword evidence="8" id="KW-1185">Reference proteome</keyword>
<gene>
    <name evidence="7" type="ORF">ACFSXZ_00340</name>
</gene>
<protein>
    <submittedName>
        <fullName evidence="7">MFS transporter</fullName>
    </submittedName>
</protein>
<evidence type="ECO:0000313" key="7">
    <source>
        <dbReference type="EMBL" id="MFD2414778.1"/>
    </source>
</evidence>
<evidence type="ECO:0000256" key="3">
    <source>
        <dbReference type="ARBA" id="ARBA00022989"/>
    </source>
</evidence>
<evidence type="ECO:0000256" key="2">
    <source>
        <dbReference type="ARBA" id="ARBA00022692"/>
    </source>
</evidence>
<evidence type="ECO:0000256" key="4">
    <source>
        <dbReference type="ARBA" id="ARBA00023136"/>
    </source>
</evidence>
<evidence type="ECO:0000256" key="5">
    <source>
        <dbReference type="SAM" id="Phobius"/>
    </source>
</evidence>
<keyword evidence="4 5" id="KW-0472">Membrane</keyword>
<feature type="transmembrane region" description="Helical" evidence="5">
    <location>
        <begin position="169"/>
        <end position="190"/>
    </location>
</feature>
<dbReference type="InterPro" id="IPR011701">
    <property type="entry name" value="MFS"/>
</dbReference>
<feature type="domain" description="Major facilitator superfamily (MFS) profile" evidence="6">
    <location>
        <begin position="12"/>
        <end position="405"/>
    </location>
</feature>
<feature type="transmembrane region" description="Helical" evidence="5">
    <location>
        <begin position="12"/>
        <end position="38"/>
    </location>
</feature>
<organism evidence="7 8">
    <name type="scientific">Amycolatopsis pigmentata</name>
    <dbReference type="NCBI Taxonomy" id="450801"/>
    <lineage>
        <taxon>Bacteria</taxon>
        <taxon>Bacillati</taxon>
        <taxon>Actinomycetota</taxon>
        <taxon>Actinomycetes</taxon>
        <taxon>Pseudonocardiales</taxon>
        <taxon>Pseudonocardiaceae</taxon>
        <taxon>Amycolatopsis</taxon>
    </lineage>
</organism>
<name>A0ABW5FIG6_9PSEU</name>
<dbReference type="SUPFAM" id="SSF103473">
    <property type="entry name" value="MFS general substrate transporter"/>
    <property type="match status" value="1"/>
</dbReference>
<evidence type="ECO:0000313" key="8">
    <source>
        <dbReference type="Proteomes" id="UP001597417"/>
    </source>
</evidence>
<evidence type="ECO:0000259" key="6">
    <source>
        <dbReference type="PROSITE" id="PS50850"/>
    </source>
</evidence>
<dbReference type="RefSeq" id="WP_378259965.1">
    <property type="nucleotide sequence ID" value="NZ_JBHUKR010000001.1"/>
</dbReference>
<keyword evidence="3 5" id="KW-1133">Transmembrane helix</keyword>
<feature type="transmembrane region" description="Helical" evidence="5">
    <location>
        <begin position="350"/>
        <end position="370"/>
    </location>
</feature>
<feature type="transmembrane region" description="Helical" evidence="5">
    <location>
        <begin position="50"/>
        <end position="69"/>
    </location>
</feature>
<dbReference type="Gene3D" id="1.20.1250.20">
    <property type="entry name" value="MFS general substrate transporter like domains"/>
    <property type="match status" value="2"/>
</dbReference>
<dbReference type="EMBL" id="JBHUKR010000001">
    <property type="protein sequence ID" value="MFD2414778.1"/>
    <property type="molecule type" value="Genomic_DNA"/>
</dbReference>
<dbReference type="PROSITE" id="PS50850">
    <property type="entry name" value="MFS"/>
    <property type="match status" value="1"/>
</dbReference>
<comment type="subcellular location">
    <subcellularLocation>
        <location evidence="1">Cell membrane</location>
        <topology evidence="1">Multi-pass membrane protein</topology>
    </subcellularLocation>
</comment>
<comment type="caution">
    <text evidence="7">The sequence shown here is derived from an EMBL/GenBank/DDBJ whole genome shotgun (WGS) entry which is preliminary data.</text>
</comment>
<proteinExistence type="predicted"/>
<feature type="transmembrane region" description="Helical" evidence="5">
    <location>
        <begin position="229"/>
        <end position="248"/>
    </location>
</feature>
<feature type="transmembrane region" description="Helical" evidence="5">
    <location>
        <begin position="293"/>
        <end position="309"/>
    </location>
</feature>
<dbReference type="InterPro" id="IPR036259">
    <property type="entry name" value="MFS_trans_sf"/>
</dbReference>
<dbReference type="PANTHER" id="PTHR11360:SF290">
    <property type="entry name" value="MONOCARBOXYLATE MFS PERMEASE"/>
    <property type="match status" value="1"/>
</dbReference>
<dbReference type="Pfam" id="PF07690">
    <property type="entry name" value="MFS_1"/>
    <property type="match status" value="1"/>
</dbReference>
<feature type="transmembrane region" description="Helical" evidence="5">
    <location>
        <begin position="76"/>
        <end position="99"/>
    </location>
</feature>
<dbReference type="PANTHER" id="PTHR11360">
    <property type="entry name" value="MONOCARBOXYLATE TRANSPORTER"/>
    <property type="match status" value="1"/>
</dbReference>
<accession>A0ABW5FIG6</accession>
<feature type="transmembrane region" description="Helical" evidence="5">
    <location>
        <begin position="137"/>
        <end position="157"/>
    </location>
</feature>
<dbReference type="InterPro" id="IPR050327">
    <property type="entry name" value="Proton-linked_MCT"/>
</dbReference>
<feature type="transmembrane region" description="Helical" evidence="5">
    <location>
        <begin position="105"/>
        <end position="125"/>
    </location>
</feature>
<feature type="transmembrane region" description="Helical" evidence="5">
    <location>
        <begin position="315"/>
        <end position="338"/>
    </location>
</feature>
<sequence length="430" mass="45317">MSTTGWRRNPWLVVLGAGLSNMFGLGPLVLGTFGLFVIPISHESGLSRTSITLAFTAAAVGMALGTLVAGRLLDVFALRVVVIPAWVLYAAGVAAIAAAPLAHPWLVLPYFLTGLFAGGTFIPMTKAIVSWFDNRRGLALAVMAVLAALGSTVLPPLATMMIRSLGWRWAYLFLGVATLAVSLVTIVPFVRVRGEQSVRGRQARDTPARDVSLELPGLTVREALAARQFWFITVILCVAGMAVFGIQVNAVPMLTDAGMPLSQAALLLTVYGITATAGRLLGGPLLDRIPARLLVPVILLCPVGGLFLLRPTFSAAVAGMALIGLAFGVEVDLMSFLVSRYLGLRRFGTLVGAMHCVVLFSVAFGPAIVSAGRDQVGSYEGIMPWLGAALAGCALLAMFLGPYRYPAVAGFDRRAAENEPTPSPTLSKRA</sequence>
<feature type="transmembrane region" description="Helical" evidence="5">
    <location>
        <begin position="260"/>
        <end position="281"/>
    </location>
</feature>
<evidence type="ECO:0000256" key="1">
    <source>
        <dbReference type="ARBA" id="ARBA00004651"/>
    </source>
</evidence>
<keyword evidence="2 5" id="KW-0812">Transmembrane</keyword>
<dbReference type="InterPro" id="IPR020846">
    <property type="entry name" value="MFS_dom"/>
</dbReference>
<dbReference type="Proteomes" id="UP001597417">
    <property type="component" value="Unassembled WGS sequence"/>
</dbReference>
<reference evidence="8" key="1">
    <citation type="journal article" date="2019" name="Int. J. Syst. Evol. Microbiol.">
        <title>The Global Catalogue of Microorganisms (GCM) 10K type strain sequencing project: providing services to taxonomists for standard genome sequencing and annotation.</title>
        <authorList>
            <consortium name="The Broad Institute Genomics Platform"/>
            <consortium name="The Broad Institute Genome Sequencing Center for Infectious Disease"/>
            <person name="Wu L."/>
            <person name="Ma J."/>
        </authorList>
    </citation>
    <scope>NUCLEOTIDE SEQUENCE [LARGE SCALE GENOMIC DNA]</scope>
    <source>
        <strain evidence="8">CGMCC 4.7645</strain>
    </source>
</reference>